<evidence type="ECO:0008006" key="4">
    <source>
        <dbReference type="Google" id="ProtNLM"/>
    </source>
</evidence>
<keyword evidence="1" id="KW-0812">Transmembrane</keyword>
<sequence length="211" mass="23408">MAALIVAAIAGQLTTSLTFWGQQGYGDVPRNVTNYLSFFTVESNILAVATLGILIAAHFGLPRIGRRFDVVLLCVTSFMLVTGIVYNATMRDVELPQGATLDWSNEVLHLVAPLWMLLDWILCPRRRQLHWRDVGTVLIFPLIWLGLTFLRAPKTTVQASETPYWYPMLDPASYDIGVLGVIGACLAVAATLLVVAAGQLAIDRRRRRARR</sequence>
<dbReference type="AlphaFoldDB" id="A0AA94HMA0"/>
<evidence type="ECO:0000256" key="1">
    <source>
        <dbReference type="SAM" id="Phobius"/>
    </source>
</evidence>
<feature type="transmembrane region" description="Helical" evidence="1">
    <location>
        <begin position="45"/>
        <end position="61"/>
    </location>
</feature>
<keyword evidence="1" id="KW-1133">Transmembrane helix</keyword>
<feature type="transmembrane region" description="Helical" evidence="1">
    <location>
        <begin position="68"/>
        <end position="86"/>
    </location>
</feature>
<feature type="transmembrane region" description="Helical" evidence="1">
    <location>
        <begin position="134"/>
        <end position="152"/>
    </location>
</feature>
<dbReference type="InterPro" id="IPR049713">
    <property type="entry name" value="Pr6Pr-like"/>
</dbReference>
<keyword evidence="3" id="KW-1185">Reference proteome</keyword>
<organism evidence="2 3">
    <name type="scientific">Agrococcus baldri</name>
    <dbReference type="NCBI Taxonomy" id="153730"/>
    <lineage>
        <taxon>Bacteria</taxon>
        <taxon>Bacillati</taxon>
        <taxon>Actinomycetota</taxon>
        <taxon>Actinomycetes</taxon>
        <taxon>Micrococcales</taxon>
        <taxon>Microbacteriaceae</taxon>
        <taxon>Agrococcus</taxon>
    </lineage>
</organism>
<feature type="transmembrane region" description="Helical" evidence="1">
    <location>
        <begin position="106"/>
        <end position="122"/>
    </location>
</feature>
<gene>
    <name evidence="2" type="ORF">SAMN04487783_1214</name>
</gene>
<comment type="caution">
    <text evidence="2">The sequence shown here is derived from an EMBL/GenBank/DDBJ whole genome shotgun (WGS) entry which is preliminary data.</text>
</comment>
<evidence type="ECO:0000313" key="3">
    <source>
        <dbReference type="Proteomes" id="UP000198506"/>
    </source>
</evidence>
<dbReference type="NCBIfam" id="NF038065">
    <property type="entry name" value="Pr6Pr"/>
    <property type="match status" value="1"/>
</dbReference>
<dbReference type="EMBL" id="FOZN01000002">
    <property type="protein sequence ID" value="SFS09128.1"/>
    <property type="molecule type" value="Genomic_DNA"/>
</dbReference>
<evidence type="ECO:0000313" key="2">
    <source>
        <dbReference type="EMBL" id="SFS09128.1"/>
    </source>
</evidence>
<reference evidence="2 3" key="1">
    <citation type="submission" date="2016-10" db="EMBL/GenBank/DDBJ databases">
        <authorList>
            <person name="Varghese N."/>
            <person name="Submissions S."/>
        </authorList>
    </citation>
    <scope>NUCLEOTIDE SEQUENCE [LARGE SCALE GENOMIC DNA]</scope>
    <source>
        <strain evidence="2 3">IAM 15147</strain>
    </source>
</reference>
<feature type="transmembrane region" description="Helical" evidence="1">
    <location>
        <begin position="172"/>
        <end position="202"/>
    </location>
</feature>
<protein>
    <recommendedName>
        <fullName evidence="4">Pr6Pr family membrane protein</fullName>
    </recommendedName>
</protein>
<accession>A0AA94HMA0</accession>
<dbReference type="RefSeq" id="WP_092917750.1">
    <property type="nucleotide sequence ID" value="NZ_FOZN01000002.1"/>
</dbReference>
<keyword evidence="1" id="KW-0472">Membrane</keyword>
<name>A0AA94HMA0_9MICO</name>
<proteinExistence type="predicted"/>
<dbReference type="Proteomes" id="UP000198506">
    <property type="component" value="Unassembled WGS sequence"/>
</dbReference>